<keyword evidence="2" id="KW-1185">Reference proteome</keyword>
<evidence type="ECO:0000313" key="1">
    <source>
        <dbReference type="EMBL" id="KAH7959594.1"/>
    </source>
</evidence>
<sequence length="318" mass="36234">MAARCNVIEVWQRNCRSFRAKRYNLQLHLQILPDSQLLTVIALQETQCKVKLRNYTTHERISQQTPRTAILVHRNYTASKTPLGMDELDGHVLELLPRTRQGRSLFILNVYSPPKSPAGPLIAGLQKTLDISGRQVLVVVGYFNANHTSWGYKNCRKGTTLWTFIQNEGLSLINELDHPTRMGNSIQLITSPDLTLTKNINGSKWSNPLTSLGSDHFIISSEIPTHNLAQRSKRTVEIVDWDKFRVIRTSAPESIADLDSWLDTLTQYVQKATSQIPTPLTQTLWTAAYYTYRRRILAYRNDGSLANITDPSKKRPQH</sequence>
<organism evidence="1 2">
    <name type="scientific">Dermacentor silvarum</name>
    <name type="common">Tick</name>
    <dbReference type="NCBI Taxonomy" id="543639"/>
    <lineage>
        <taxon>Eukaryota</taxon>
        <taxon>Metazoa</taxon>
        <taxon>Ecdysozoa</taxon>
        <taxon>Arthropoda</taxon>
        <taxon>Chelicerata</taxon>
        <taxon>Arachnida</taxon>
        <taxon>Acari</taxon>
        <taxon>Parasitiformes</taxon>
        <taxon>Ixodida</taxon>
        <taxon>Ixodoidea</taxon>
        <taxon>Ixodidae</taxon>
        <taxon>Rhipicephalinae</taxon>
        <taxon>Dermacentor</taxon>
    </lineage>
</organism>
<gene>
    <name evidence="1" type="ORF">HPB49_012258</name>
</gene>
<name>A0ACB8D5Q6_DERSI</name>
<reference evidence="1" key="1">
    <citation type="submission" date="2020-05" db="EMBL/GenBank/DDBJ databases">
        <title>Large-scale comparative analyses of tick genomes elucidate their genetic diversity and vector capacities.</title>
        <authorList>
            <person name="Jia N."/>
            <person name="Wang J."/>
            <person name="Shi W."/>
            <person name="Du L."/>
            <person name="Sun Y."/>
            <person name="Zhan W."/>
            <person name="Jiang J."/>
            <person name="Wang Q."/>
            <person name="Zhang B."/>
            <person name="Ji P."/>
            <person name="Sakyi L.B."/>
            <person name="Cui X."/>
            <person name="Yuan T."/>
            <person name="Jiang B."/>
            <person name="Yang W."/>
            <person name="Lam T.T.-Y."/>
            <person name="Chang Q."/>
            <person name="Ding S."/>
            <person name="Wang X."/>
            <person name="Zhu J."/>
            <person name="Ruan X."/>
            <person name="Zhao L."/>
            <person name="Wei J."/>
            <person name="Que T."/>
            <person name="Du C."/>
            <person name="Cheng J."/>
            <person name="Dai P."/>
            <person name="Han X."/>
            <person name="Huang E."/>
            <person name="Gao Y."/>
            <person name="Liu J."/>
            <person name="Shao H."/>
            <person name="Ye R."/>
            <person name="Li L."/>
            <person name="Wei W."/>
            <person name="Wang X."/>
            <person name="Wang C."/>
            <person name="Yang T."/>
            <person name="Huo Q."/>
            <person name="Li W."/>
            <person name="Guo W."/>
            <person name="Chen H."/>
            <person name="Zhou L."/>
            <person name="Ni X."/>
            <person name="Tian J."/>
            <person name="Zhou Y."/>
            <person name="Sheng Y."/>
            <person name="Liu T."/>
            <person name="Pan Y."/>
            <person name="Xia L."/>
            <person name="Li J."/>
            <person name="Zhao F."/>
            <person name="Cao W."/>
        </authorList>
    </citation>
    <scope>NUCLEOTIDE SEQUENCE</scope>
    <source>
        <strain evidence="1">Dsil-2018</strain>
    </source>
</reference>
<proteinExistence type="predicted"/>
<comment type="caution">
    <text evidence="1">The sequence shown here is derived from an EMBL/GenBank/DDBJ whole genome shotgun (WGS) entry which is preliminary data.</text>
</comment>
<dbReference type="EMBL" id="CM023472">
    <property type="protein sequence ID" value="KAH7959594.1"/>
    <property type="molecule type" value="Genomic_DNA"/>
</dbReference>
<protein>
    <submittedName>
        <fullName evidence="1">Uncharacterized protein</fullName>
    </submittedName>
</protein>
<dbReference type="Proteomes" id="UP000821865">
    <property type="component" value="Chromosome 3"/>
</dbReference>
<evidence type="ECO:0000313" key="2">
    <source>
        <dbReference type="Proteomes" id="UP000821865"/>
    </source>
</evidence>
<accession>A0ACB8D5Q6</accession>